<accession>A0A1C7NWX5</accession>
<evidence type="ECO:0000313" key="2">
    <source>
        <dbReference type="Proteomes" id="UP000093111"/>
    </source>
</evidence>
<keyword evidence="2" id="KW-1185">Reference proteome</keyword>
<protein>
    <submittedName>
        <fullName evidence="1">Uncharacterized protein</fullName>
    </submittedName>
</protein>
<name>A0A1C7NWX5_9HYPH</name>
<dbReference type="OrthoDB" id="8410239at2"/>
<comment type="caution">
    <text evidence="1">The sequence shown here is derived from an EMBL/GenBank/DDBJ whole genome shotgun (WGS) entry which is preliminary data.</text>
</comment>
<gene>
    <name evidence="1" type="ORF">ADU59_21890</name>
</gene>
<sequence>MKLQWQVNIIYLPALIANLAGELVVGSTTKPDERKIVRLDIGFTMLALSMAGPALAADGAMPPTITIDPSIVACKTVTADEMGAFVGAPARITETTNDGLCAWEGSTPDAYAKVMYFTGETNGLPAGMERTYFDGIIEYTKREKKPGEVVEVPGVGDVAWGVKIADNTTDYYTVLFFKGKDNVTITTNGIGFEKTVEIARIAASRM</sequence>
<organism evidence="1 2">
    <name type="scientific">Pararhizobium polonicum</name>
    <dbReference type="NCBI Taxonomy" id="1612624"/>
    <lineage>
        <taxon>Bacteria</taxon>
        <taxon>Pseudomonadati</taxon>
        <taxon>Pseudomonadota</taxon>
        <taxon>Alphaproteobacteria</taxon>
        <taxon>Hyphomicrobiales</taxon>
        <taxon>Rhizobiaceae</taxon>
        <taxon>Rhizobium/Agrobacterium group</taxon>
        <taxon>Pararhizobium</taxon>
    </lineage>
</organism>
<reference evidence="1 2" key="1">
    <citation type="journal article" date="2016" name="Syst. Appl. Microbiol.">
        <title>Pararhizobium polonicum sp. nov. isolated from tumors on stone fruit rootstocks.</title>
        <authorList>
            <person name="Pulawska J."/>
            <person name="Kuzmanovic N."/>
            <person name="Willems A."/>
            <person name="Pothier J.F."/>
        </authorList>
    </citation>
    <scope>NUCLEOTIDE SEQUENCE [LARGE SCALE GENOMIC DNA]</scope>
    <source>
        <strain evidence="1 2">F5.1</strain>
    </source>
</reference>
<dbReference type="AlphaFoldDB" id="A0A1C7NWX5"/>
<dbReference type="Proteomes" id="UP000093111">
    <property type="component" value="Unassembled WGS sequence"/>
</dbReference>
<dbReference type="RefSeq" id="WP_068956493.1">
    <property type="nucleotide sequence ID" value="NZ_LGLV01000014.1"/>
</dbReference>
<dbReference type="EMBL" id="LGLV01000014">
    <property type="protein sequence ID" value="OBZ93499.1"/>
    <property type="molecule type" value="Genomic_DNA"/>
</dbReference>
<evidence type="ECO:0000313" key="1">
    <source>
        <dbReference type="EMBL" id="OBZ93499.1"/>
    </source>
</evidence>
<proteinExistence type="predicted"/>